<dbReference type="KEGG" id="seu:SEQ_1752"/>
<dbReference type="EMBL" id="FM204883">
    <property type="protein sequence ID" value="CAW94845.1"/>
    <property type="molecule type" value="Genomic_DNA"/>
</dbReference>
<accession>C0M6V0</accession>
<dbReference type="Proteomes" id="UP000001365">
    <property type="component" value="Chromosome"/>
</dbReference>
<gene>
    <name evidence="1" type="ordered locus">SEQ_1752</name>
</gene>
<dbReference type="AlphaFoldDB" id="C0M6V0"/>
<dbReference type="HOGENOM" id="CLU_3030351_0_0_9"/>
<dbReference type="RefSeq" id="WP_012679978.1">
    <property type="nucleotide sequence ID" value="NC_012471.1"/>
</dbReference>
<reference evidence="1 2" key="1">
    <citation type="journal article" date="2009" name="PLoS Pathog.">
        <title>Genomic evidence for the evolution of Streptococcus equi: host restriction, increased virulence, and genetic exchange with human pathogens.</title>
        <authorList>
            <person name="Holden M.T.G."/>
            <person name="Heather Z."/>
            <person name="Paillot R."/>
            <person name="Steward K.F."/>
            <person name="Webb K."/>
            <person name="Ainslie F."/>
            <person name="Jourdan T."/>
            <person name="Bason N.C."/>
            <person name="Holroyd N.E."/>
            <person name="Mungall K."/>
            <person name="Quail M.A."/>
            <person name="Sanders M."/>
            <person name="Simmonds M."/>
            <person name="Willey D."/>
            <person name="Brooks K."/>
            <person name="Aanensen D.M."/>
            <person name="Spratt B.G."/>
            <person name="Jolley K.A."/>
            <person name="Maiden M.C.J."/>
            <person name="Kehoe M."/>
            <person name="Chanter N."/>
            <person name="Bentley S.D."/>
            <person name="Robinson C."/>
            <person name="Maskell D.J."/>
            <person name="Parkhill J."/>
            <person name="Waller A.S."/>
        </authorList>
    </citation>
    <scope>NUCLEOTIDE SEQUENCE [LARGE SCALE GENOMIC DNA]</scope>
    <source>
        <strain evidence="1 2">4047</strain>
    </source>
</reference>
<name>C0M6V0_STRE4</name>
<proteinExistence type="predicted"/>
<organism evidence="1 2">
    <name type="scientific">Streptococcus equi subsp. equi (strain 4047)</name>
    <dbReference type="NCBI Taxonomy" id="553482"/>
    <lineage>
        <taxon>Bacteria</taxon>
        <taxon>Bacillati</taxon>
        <taxon>Bacillota</taxon>
        <taxon>Bacilli</taxon>
        <taxon>Lactobacillales</taxon>
        <taxon>Streptococcaceae</taxon>
        <taxon>Streptococcus</taxon>
    </lineage>
</organism>
<sequence>MKVKEIAQVFNEYSDFFVVQNGKYLPGDRTSFFLDCELEIKEISIGIPDCLIIEV</sequence>
<evidence type="ECO:0000313" key="2">
    <source>
        <dbReference type="Proteomes" id="UP000001365"/>
    </source>
</evidence>
<protein>
    <submittedName>
        <fullName evidence="1">Hypothetical phage protein</fullName>
    </submittedName>
</protein>
<evidence type="ECO:0000313" key="1">
    <source>
        <dbReference type="EMBL" id="CAW94845.1"/>
    </source>
</evidence>